<accession>A0AC34FVS4</accession>
<dbReference type="Proteomes" id="UP000887579">
    <property type="component" value="Unplaced"/>
</dbReference>
<evidence type="ECO:0000313" key="1">
    <source>
        <dbReference type="Proteomes" id="UP000887579"/>
    </source>
</evidence>
<sequence length="250" mass="28453">MTSIEIQGVVDKLEPGKEKYAKALIAAGDSFTEAYKIFNDPDYESRKGWKVEVNQPDVKIHSKQYPFGNVFALSALAPIKADLAFRESFDHFENIPTWNSNMCYSKIVTTLTDHTDIVHYANPSIMTVKSRDYVVARIWRKIGDEIYAGGKSIELEEIPETKDRVRAKLHLGCGKFVPDKYRVRAKLHLGCGKFIPDKCDPNKTHLEYILAIDLKGLIPKSIVNSAMGKMMVKDFEETTKRYKEIMANQN</sequence>
<proteinExistence type="predicted"/>
<reference evidence="2" key="1">
    <citation type="submission" date="2022-11" db="UniProtKB">
        <authorList>
            <consortium name="WormBaseParasite"/>
        </authorList>
    </citation>
    <scope>IDENTIFICATION</scope>
</reference>
<name>A0AC34FVS4_9BILA</name>
<protein>
    <submittedName>
        <fullName evidence="2">START domain-containing protein</fullName>
    </submittedName>
</protein>
<dbReference type="WBParaSite" id="ES5_v2.g21597.t1">
    <property type="protein sequence ID" value="ES5_v2.g21597.t1"/>
    <property type="gene ID" value="ES5_v2.g21597"/>
</dbReference>
<evidence type="ECO:0000313" key="2">
    <source>
        <dbReference type="WBParaSite" id="ES5_v2.g21597.t1"/>
    </source>
</evidence>
<organism evidence="1 2">
    <name type="scientific">Panagrolaimus sp. ES5</name>
    <dbReference type="NCBI Taxonomy" id="591445"/>
    <lineage>
        <taxon>Eukaryota</taxon>
        <taxon>Metazoa</taxon>
        <taxon>Ecdysozoa</taxon>
        <taxon>Nematoda</taxon>
        <taxon>Chromadorea</taxon>
        <taxon>Rhabditida</taxon>
        <taxon>Tylenchina</taxon>
        <taxon>Panagrolaimomorpha</taxon>
        <taxon>Panagrolaimoidea</taxon>
        <taxon>Panagrolaimidae</taxon>
        <taxon>Panagrolaimus</taxon>
    </lineage>
</organism>